<dbReference type="GO" id="GO:0015288">
    <property type="term" value="F:porin activity"/>
    <property type="evidence" value="ECO:0007669"/>
    <property type="project" value="InterPro"/>
</dbReference>
<dbReference type="InterPro" id="IPR007049">
    <property type="entry name" value="Carb-sel_porin_OprB"/>
</dbReference>
<gene>
    <name evidence="1" type="ORF">S01H1_74094</name>
</gene>
<accession>X0WT50</accession>
<evidence type="ECO:0008006" key="2">
    <source>
        <dbReference type="Google" id="ProtNLM"/>
    </source>
</evidence>
<evidence type="ECO:0000313" key="1">
    <source>
        <dbReference type="EMBL" id="GAG34139.1"/>
    </source>
</evidence>
<dbReference type="EMBL" id="BARS01049543">
    <property type="protein sequence ID" value="GAG34139.1"/>
    <property type="molecule type" value="Genomic_DNA"/>
</dbReference>
<dbReference type="GO" id="GO:0016020">
    <property type="term" value="C:membrane"/>
    <property type="evidence" value="ECO:0007669"/>
    <property type="project" value="InterPro"/>
</dbReference>
<proteinExistence type="predicted"/>
<dbReference type="GO" id="GO:0008643">
    <property type="term" value="P:carbohydrate transport"/>
    <property type="evidence" value="ECO:0007669"/>
    <property type="project" value="InterPro"/>
</dbReference>
<dbReference type="Pfam" id="PF04966">
    <property type="entry name" value="OprB"/>
    <property type="match status" value="1"/>
</dbReference>
<reference evidence="1" key="1">
    <citation type="journal article" date="2014" name="Front. Microbiol.">
        <title>High frequency of phylogenetically diverse reductive dehalogenase-homologous genes in deep subseafloor sedimentary metagenomes.</title>
        <authorList>
            <person name="Kawai M."/>
            <person name="Futagami T."/>
            <person name="Toyoda A."/>
            <person name="Takaki Y."/>
            <person name="Nishi S."/>
            <person name="Hori S."/>
            <person name="Arai W."/>
            <person name="Tsubouchi T."/>
            <person name="Morono Y."/>
            <person name="Uchiyama I."/>
            <person name="Ito T."/>
            <person name="Fujiyama A."/>
            <person name="Inagaki F."/>
            <person name="Takami H."/>
        </authorList>
    </citation>
    <scope>NUCLEOTIDE SEQUENCE</scope>
    <source>
        <strain evidence="1">Expedition CK06-06</strain>
    </source>
</reference>
<sequence length="75" mass="8440">MGIAGHYYHLADDFVGLVSSIPGENLGNNFWAFEAFYNIKINTWLHLTPSIQYAQNQNKNDDPAVIPGVRLVTDF</sequence>
<protein>
    <recommendedName>
        <fullName evidence="2">Porin</fullName>
    </recommendedName>
</protein>
<comment type="caution">
    <text evidence="1">The sequence shown here is derived from an EMBL/GenBank/DDBJ whole genome shotgun (WGS) entry which is preliminary data.</text>
</comment>
<dbReference type="AlphaFoldDB" id="X0WT50"/>
<dbReference type="InterPro" id="IPR038673">
    <property type="entry name" value="OprB_sf"/>
</dbReference>
<dbReference type="Gene3D" id="2.40.160.180">
    <property type="entry name" value="Carbohydrate-selective porin OprB"/>
    <property type="match status" value="1"/>
</dbReference>
<organism evidence="1">
    <name type="scientific">marine sediment metagenome</name>
    <dbReference type="NCBI Taxonomy" id="412755"/>
    <lineage>
        <taxon>unclassified sequences</taxon>
        <taxon>metagenomes</taxon>
        <taxon>ecological metagenomes</taxon>
    </lineage>
</organism>
<name>X0WT50_9ZZZZ</name>